<dbReference type="InParanoid" id="E9HRG3"/>
<dbReference type="PhylomeDB" id="E9HRG3"/>
<dbReference type="HOGENOM" id="CLU_1572201_0_0_1"/>
<evidence type="ECO:0000313" key="1">
    <source>
        <dbReference type="EMBL" id="EFX65668.1"/>
    </source>
</evidence>
<dbReference type="AlphaFoldDB" id="E9HRG3"/>
<dbReference type="KEGG" id="dpx:DAPPUDRAFT_117079"/>
<organism evidence="1 2">
    <name type="scientific">Daphnia pulex</name>
    <name type="common">Water flea</name>
    <dbReference type="NCBI Taxonomy" id="6669"/>
    <lineage>
        <taxon>Eukaryota</taxon>
        <taxon>Metazoa</taxon>
        <taxon>Ecdysozoa</taxon>
        <taxon>Arthropoda</taxon>
        <taxon>Crustacea</taxon>
        <taxon>Branchiopoda</taxon>
        <taxon>Diplostraca</taxon>
        <taxon>Cladocera</taxon>
        <taxon>Anomopoda</taxon>
        <taxon>Daphniidae</taxon>
        <taxon>Daphnia</taxon>
    </lineage>
</organism>
<evidence type="ECO:0000313" key="2">
    <source>
        <dbReference type="Proteomes" id="UP000000305"/>
    </source>
</evidence>
<accession>E9HRG3</accession>
<proteinExistence type="predicted"/>
<keyword evidence="2" id="KW-1185">Reference proteome</keyword>
<sequence>MAATLEHYRAYNAAAAANGIMAYLPARYANMPFGMPQQVQETPEVAAARRAHLAAYAHAAARVAKVVVPIQPLPSAVVVAPPQPVQDTPEVHAAKMAFFRAFHEAAVRYGSSSYIRAQLAFVPPPKLRIEKQLISSALCGSNQQPLSGNPDFTGTIRVIMAQILFFGSMG</sequence>
<name>E9HRG3_DAPPU</name>
<dbReference type="EMBL" id="GL732736">
    <property type="protein sequence ID" value="EFX65668.1"/>
    <property type="molecule type" value="Genomic_DNA"/>
</dbReference>
<reference evidence="1 2" key="1">
    <citation type="journal article" date="2011" name="Science">
        <title>The ecoresponsive genome of Daphnia pulex.</title>
        <authorList>
            <person name="Colbourne J.K."/>
            <person name="Pfrender M.E."/>
            <person name="Gilbert D."/>
            <person name="Thomas W.K."/>
            <person name="Tucker A."/>
            <person name="Oakley T.H."/>
            <person name="Tokishita S."/>
            <person name="Aerts A."/>
            <person name="Arnold G.J."/>
            <person name="Basu M.K."/>
            <person name="Bauer D.J."/>
            <person name="Caceres C.E."/>
            <person name="Carmel L."/>
            <person name="Casola C."/>
            <person name="Choi J.H."/>
            <person name="Detter J.C."/>
            <person name="Dong Q."/>
            <person name="Dusheyko S."/>
            <person name="Eads B.D."/>
            <person name="Frohlich T."/>
            <person name="Geiler-Samerotte K.A."/>
            <person name="Gerlach D."/>
            <person name="Hatcher P."/>
            <person name="Jogdeo S."/>
            <person name="Krijgsveld J."/>
            <person name="Kriventseva E.V."/>
            <person name="Kultz D."/>
            <person name="Laforsch C."/>
            <person name="Lindquist E."/>
            <person name="Lopez J."/>
            <person name="Manak J.R."/>
            <person name="Muller J."/>
            <person name="Pangilinan J."/>
            <person name="Patwardhan R.P."/>
            <person name="Pitluck S."/>
            <person name="Pritham E.J."/>
            <person name="Rechtsteiner A."/>
            <person name="Rho M."/>
            <person name="Rogozin I.B."/>
            <person name="Sakarya O."/>
            <person name="Salamov A."/>
            <person name="Schaack S."/>
            <person name="Shapiro H."/>
            <person name="Shiga Y."/>
            <person name="Skalitzky C."/>
            <person name="Smith Z."/>
            <person name="Souvorov A."/>
            <person name="Sung W."/>
            <person name="Tang Z."/>
            <person name="Tsuchiya D."/>
            <person name="Tu H."/>
            <person name="Vos H."/>
            <person name="Wang M."/>
            <person name="Wolf Y.I."/>
            <person name="Yamagata H."/>
            <person name="Yamada T."/>
            <person name="Ye Y."/>
            <person name="Shaw J.R."/>
            <person name="Andrews J."/>
            <person name="Crease T.J."/>
            <person name="Tang H."/>
            <person name="Lucas S.M."/>
            <person name="Robertson H.M."/>
            <person name="Bork P."/>
            <person name="Koonin E.V."/>
            <person name="Zdobnov E.M."/>
            <person name="Grigoriev I.V."/>
            <person name="Lynch M."/>
            <person name="Boore J.L."/>
        </authorList>
    </citation>
    <scope>NUCLEOTIDE SEQUENCE [LARGE SCALE GENOMIC DNA]</scope>
</reference>
<dbReference type="Proteomes" id="UP000000305">
    <property type="component" value="Unassembled WGS sequence"/>
</dbReference>
<dbReference type="eggNOG" id="ENOG502SXXC">
    <property type="taxonomic scope" value="Eukaryota"/>
</dbReference>
<protein>
    <submittedName>
        <fullName evidence="1">Uncharacterized protein</fullName>
    </submittedName>
</protein>
<gene>
    <name evidence="1" type="ORF">DAPPUDRAFT_117079</name>
</gene>